<sequence length="132" mass="14135">MVVVVPQNISSGQNAESSIHGDCGLVEMPGLAACHNLSLSIPPGSSKHRARVVTDDDLSFDTWRLPHRRCLPIISDDESASSSTFIDSKDNISDFDTAKPKKCKVVKDVNDAVPLAFSLLIKCGIGTKTGQI</sequence>
<name>A0A1X7UMJ9_AMPQE</name>
<organism evidence="1">
    <name type="scientific">Amphimedon queenslandica</name>
    <name type="common">Sponge</name>
    <dbReference type="NCBI Taxonomy" id="400682"/>
    <lineage>
        <taxon>Eukaryota</taxon>
        <taxon>Metazoa</taxon>
        <taxon>Porifera</taxon>
        <taxon>Demospongiae</taxon>
        <taxon>Heteroscleromorpha</taxon>
        <taxon>Haplosclerida</taxon>
        <taxon>Niphatidae</taxon>
        <taxon>Amphimedon</taxon>
    </lineage>
</organism>
<dbReference type="AlphaFoldDB" id="A0A1X7UMJ9"/>
<accession>A0A1X7UMJ9</accession>
<evidence type="ECO:0000313" key="1">
    <source>
        <dbReference type="EnsemblMetazoa" id="Aqu2.1.28881_001"/>
    </source>
</evidence>
<reference evidence="1" key="1">
    <citation type="submission" date="2017-05" db="UniProtKB">
        <authorList>
            <consortium name="EnsemblMetazoa"/>
        </authorList>
    </citation>
    <scope>IDENTIFICATION</scope>
</reference>
<protein>
    <submittedName>
        <fullName evidence="1">Uncharacterized protein</fullName>
    </submittedName>
</protein>
<dbReference type="InParanoid" id="A0A1X7UMJ9"/>
<proteinExistence type="predicted"/>
<dbReference type="EnsemblMetazoa" id="Aqu2.1.28881_001">
    <property type="protein sequence ID" value="Aqu2.1.28881_001"/>
    <property type="gene ID" value="Aqu2.1.28881"/>
</dbReference>